<evidence type="ECO:0000313" key="9">
    <source>
        <dbReference type="EMBL" id="MDF9279404.1"/>
    </source>
</evidence>
<proteinExistence type="predicted"/>
<evidence type="ECO:0000256" key="7">
    <source>
        <dbReference type="SAM" id="Phobius"/>
    </source>
</evidence>
<protein>
    <submittedName>
        <fullName evidence="9">Cytochrome b/b6 domain-containing protein</fullName>
    </submittedName>
</protein>
<evidence type="ECO:0000256" key="5">
    <source>
        <dbReference type="ARBA" id="ARBA00023136"/>
    </source>
</evidence>
<sequence length="400" mass="43781">VAGQENRRHDAPAGPDLDTRLKAAGRSGRVEPETAVVVASDAAPESPVAAENPVVAASQPASSEAPRKHAEVSAPEEAPAQQETEAPARAAMEPGPAEEAKARKPRSRTTKLLLGALGLLVVALAAVFFTRWLVTLGFMQDFLQAYPGETPLPAGTEQGFPAWVQWQHFFNFFLIVLIIRSGLQVRSQTRPPGYWTPRWSKGGDGKISINLWFHQALDILWLLNGVVFVVLLFVTGHWARLVPTTWEVFPNALSAFIQYVSLDWPTENGWVNYNSLQMLAYFVTIFIAAPLAAISGARMSGIWPKDAKALNRAYPLEWARAVHFPVMLYFVVFIIGHVALVFATGALRNLNHMYGGQDAVNWAGFWIFLVSLLLVIGAWIAARPIVLAPVAGLFGKVSSR</sequence>
<evidence type="ECO:0000259" key="8">
    <source>
        <dbReference type="Pfam" id="PF01292"/>
    </source>
</evidence>
<feature type="region of interest" description="Disordered" evidence="6">
    <location>
        <begin position="1"/>
        <end position="106"/>
    </location>
</feature>
<feature type="transmembrane region" description="Helical" evidence="7">
    <location>
        <begin position="112"/>
        <end position="134"/>
    </location>
</feature>
<dbReference type="PANTHER" id="PTHR30485:SF0">
    <property type="entry name" value="NI_FE-HYDROGENASE 1 B-TYPE CYTOCHROME SUBUNIT-RELATED"/>
    <property type="match status" value="1"/>
</dbReference>
<gene>
    <name evidence="9" type="ORF">P4U43_16565</name>
</gene>
<dbReference type="Gene3D" id="1.20.950.20">
    <property type="entry name" value="Transmembrane di-heme cytochromes, Chain C"/>
    <property type="match status" value="1"/>
</dbReference>
<evidence type="ECO:0000256" key="2">
    <source>
        <dbReference type="ARBA" id="ARBA00022475"/>
    </source>
</evidence>
<dbReference type="InterPro" id="IPR016174">
    <property type="entry name" value="Di-haem_cyt_TM"/>
</dbReference>
<feature type="transmembrane region" description="Helical" evidence="7">
    <location>
        <begin position="166"/>
        <end position="183"/>
    </location>
</feature>
<feature type="domain" description="Cytochrome b561 bacterial/Ni-hydrogenase" evidence="8">
    <location>
        <begin position="160"/>
        <end position="355"/>
    </location>
</feature>
<reference evidence="9 10" key="1">
    <citation type="journal article" date="2023" name="Int. J. Syst. Evol. Microbiol.">
        <title>Arthrobacter vasquezii sp. nov., isolated from a soil sample from Union Glacier, Antarctica.</title>
        <authorList>
            <person name="Valenzuela-Ibaceta F."/>
            <person name="Carrasco V."/>
            <person name="Lagos-Moraga S."/>
            <person name="Dietz-Vargas C."/>
            <person name="Navarro C.A."/>
            <person name="Perez-Donoso J.M."/>
        </authorList>
    </citation>
    <scope>NUCLEOTIDE SEQUENCE [LARGE SCALE GENOMIC DNA]</scope>
    <source>
        <strain evidence="9 10">EH-1B-1</strain>
    </source>
</reference>
<dbReference type="InterPro" id="IPR011577">
    <property type="entry name" value="Cyt_b561_bac/Ni-Hgenase"/>
</dbReference>
<keyword evidence="2" id="KW-1003">Cell membrane</keyword>
<feature type="non-terminal residue" evidence="9">
    <location>
        <position position="1"/>
    </location>
</feature>
<dbReference type="RefSeq" id="WP_277359714.1">
    <property type="nucleotide sequence ID" value="NZ_JAROKN010000079.1"/>
</dbReference>
<feature type="transmembrane region" description="Helical" evidence="7">
    <location>
        <begin position="363"/>
        <end position="394"/>
    </location>
</feature>
<feature type="transmembrane region" description="Helical" evidence="7">
    <location>
        <begin position="278"/>
        <end position="297"/>
    </location>
</feature>
<comment type="subcellular location">
    <subcellularLocation>
        <location evidence="1">Cell membrane</location>
        <topology evidence="1">Multi-pass membrane protein</topology>
    </subcellularLocation>
</comment>
<evidence type="ECO:0000313" key="10">
    <source>
        <dbReference type="Proteomes" id="UP001220456"/>
    </source>
</evidence>
<keyword evidence="5 7" id="KW-0472">Membrane</keyword>
<keyword evidence="3 7" id="KW-0812">Transmembrane</keyword>
<dbReference type="Proteomes" id="UP001220456">
    <property type="component" value="Unassembled WGS sequence"/>
</dbReference>
<feature type="compositionally biased region" description="Basic and acidic residues" evidence="6">
    <location>
        <begin position="1"/>
        <end position="21"/>
    </location>
</feature>
<feature type="transmembrane region" description="Helical" evidence="7">
    <location>
        <begin position="318"/>
        <end position="343"/>
    </location>
</feature>
<keyword evidence="10" id="KW-1185">Reference proteome</keyword>
<organism evidence="9 10">
    <name type="scientific">Arthrobacter vasquezii</name>
    <dbReference type="NCBI Taxonomy" id="2977629"/>
    <lineage>
        <taxon>Bacteria</taxon>
        <taxon>Bacillati</taxon>
        <taxon>Actinomycetota</taxon>
        <taxon>Actinomycetes</taxon>
        <taxon>Micrococcales</taxon>
        <taxon>Micrococcaceae</taxon>
        <taxon>Arthrobacter</taxon>
    </lineage>
</organism>
<dbReference type="EMBL" id="JAROKN010000079">
    <property type="protein sequence ID" value="MDF9279404.1"/>
    <property type="molecule type" value="Genomic_DNA"/>
</dbReference>
<accession>A0ABT6D3K5</accession>
<evidence type="ECO:0000256" key="6">
    <source>
        <dbReference type="SAM" id="MobiDB-lite"/>
    </source>
</evidence>
<dbReference type="PANTHER" id="PTHR30485">
    <property type="entry name" value="NI/FE-HYDROGENASE 1 B-TYPE CYTOCHROME SUBUNIT"/>
    <property type="match status" value="1"/>
</dbReference>
<dbReference type="SUPFAM" id="SSF81342">
    <property type="entry name" value="Transmembrane di-heme cytochromes"/>
    <property type="match status" value="1"/>
</dbReference>
<evidence type="ECO:0000256" key="4">
    <source>
        <dbReference type="ARBA" id="ARBA00022989"/>
    </source>
</evidence>
<keyword evidence="4 7" id="KW-1133">Transmembrane helix</keyword>
<dbReference type="InterPro" id="IPR051542">
    <property type="entry name" value="Hydrogenase_cytochrome"/>
</dbReference>
<comment type="caution">
    <text evidence="9">The sequence shown here is derived from an EMBL/GenBank/DDBJ whole genome shotgun (WGS) entry which is preliminary data.</text>
</comment>
<evidence type="ECO:0000256" key="1">
    <source>
        <dbReference type="ARBA" id="ARBA00004651"/>
    </source>
</evidence>
<feature type="compositionally biased region" description="Low complexity" evidence="6">
    <location>
        <begin position="72"/>
        <end position="91"/>
    </location>
</feature>
<evidence type="ECO:0000256" key="3">
    <source>
        <dbReference type="ARBA" id="ARBA00022692"/>
    </source>
</evidence>
<dbReference type="Pfam" id="PF01292">
    <property type="entry name" value="Ni_hydr_CYTB"/>
    <property type="match status" value="1"/>
</dbReference>
<name>A0ABT6D3K5_9MICC</name>
<feature type="transmembrane region" description="Helical" evidence="7">
    <location>
        <begin position="219"/>
        <end position="239"/>
    </location>
</feature>